<keyword evidence="1" id="KW-1133">Transmembrane helix</keyword>
<feature type="transmembrane region" description="Helical" evidence="1">
    <location>
        <begin position="127"/>
        <end position="150"/>
    </location>
</feature>
<dbReference type="InterPro" id="IPR052340">
    <property type="entry name" value="RNase_Y/CdgJ"/>
</dbReference>
<name>A0A0N1EBV6_9HELI</name>
<dbReference type="EMBL" id="JNOC01000034">
    <property type="protein sequence ID" value="KPH55742.1"/>
    <property type="molecule type" value="Genomic_DNA"/>
</dbReference>
<evidence type="ECO:0000313" key="3">
    <source>
        <dbReference type="EMBL" id="KPH55742.1"/>
    </source>
</evidence>
<dbReference type="PANTHER" id="PTHR33525">
    <property type="match status" value="1"/>
</dbReference>
<sequence length="274" mass="30683">MKELIIANIESLPPLSQTIVELQRICARDDVSVKEVAEVIQTDPFLTASIIKSANAPLYGYTRTVNSVAQAVAIFGVYTAKGLAIVSVVKAQLVINLTPYGLSVSNFTEAANQKGMFISKWYKGSKLLSILVTCALIMHIGMAILSDCLIKSKKGKKFSEQLKTTPCIALEKEMLGVNQFEILEMLCEHWHFEPTMIKVIHSLQEERLPQEIQRYVYPLRVLNTLINPFSIAAKEQIRNARNLAINYGLDIQGFDETLLAMGFVKSLRELENYN</sequence>
<evidence type="ECO:0000313" key="4">
    <source>
        <dbReference type="Proteomes" id="UP000037997"/>
    </source>
</evidence>
<dbReference type="PATRIC" id="fig|35818.11.peg.1324"/>
<protein>
    <recommendedName>
        <fullName evidence="2">HDOD domain-containing protein</fullName>
    </recommendedName>
</protein>
<feature type="domain" description="HDOD" evidence="2">
    <location>
        <begin position="12"/>
        <end position="206"/>
    </location>
</feature>
<dbReference type="Proteomes" id="UP000037997">
    <property type="component" value="Unassembled WGS sequence"/>
</dbReference>
<dbReference type="InterPro" id="IPR013976">
    <property type="entry name" value="HDOD"/>
</dbReference>
<keyword evidence="1" id="KW-0812">Transmembrane</keyword>
<dbReference type="PROSITE" id="PS51833">
    <property type="entry name" value="HDOD"/>
    <property type="match status" value="1"/>
</dbReference>
<dbReference type="RefSeq" id="WP_054198029.1">
    <property type="nucleotide sequence ID" value="NZ_JNOC01000034.1"/>
</dbReference>
<dbReference type="Gene3D" id="1.10.3210.10">
    <property type="entry name" value="Hypothetical protein af1432"/>
    <property type="match status" value="1"/>
</dbReference>
<reference evidence="3 4" key="1">
    <citation type="submission" date="2014-06" db="EMBL/GenBank/DDBJ databases">
        <title>Helicobacter pullorum isolates in fresh chicken meat - phenotypic and genotypic features.</title>
        <authorList>
            <person name="Borges V."/>
            <person name="Santos A."/>
            <person name="Correia C.B."/>
            <person name="Saraiva M."/>
            <person name="Menard A."/>
            <person name="Vieira L."/>
            <person name="Sampaio D.A."/>
            <person name="Gomes J.P."/>
            <person name="Oleastro M."/>
        </authorList>
    </citation>
    <scope>NUCLEOTIDE SEQUENCE [LARGE SCALE GENOMIC DNA]</scope>
    <source>
        <strain evidence="3 4">229334/12</strain>
    </source>
</reference>
<evidence type="ECO:0000256" key="1">
    <source>
        <dbReference type="SAM" id="Phobius"/>
    </source>
</evidence>
<comment type="caution">
    <text evidence="3">The sequence shown here is derived from an EMBL/GenBank/DDBJ whole genome shotgun (WGS) entry which is preliminary data.</text>
</comment>
<keyword evidence="1" id="KW-0472">Membrane</keyword>
<proteinExistence type="predicted"/>
<dbReference type="AlphaFoldDB" id="A0A0N1EBV6"/>
<dbReference type="Pfam" id="PF08668">
    <property type="entry name" value="HDOD"/>
    <property type="match status" value="1"/>
</dbReference>
<dbReference type="SUPFAM" id="SSF109604">
    <property type="entry name" value="HD-domain/PDEase-like"/>
    <property type="match status" value="1"/>
</dbReference>
<accession>A0A0N1EBV6</accession>
<dbReference type="PANTHER" id="PTHR33525:SF3">
    <property type="entry name" value="RIBONUCLEASE Y"/>
    <property type="match status" value="1"/>
</dbReference>
<organism evidence="3 4">
    <name type="scientific">Helicobacter pullorum</name>
    <dbReference type="NCBI Taxonomy" id="35818"/>
    <lineage>
        <taxon>Bacteria</taxon>
        <taxon>Pseudomonadati</taxon>
        <taxon>Campylobacterota</taxon>
        <taxon>Epsilonproteobacteria</taxon>
        <taxon>Campylobacterales</taxon>
        <taxon>Helicobacteraceae</taxon>
        <taxon>Helicobacter</taxon>
    </lineage>
</organism>
<gene>
    <name evidence="3" type="ORF">HPU229334_06705</name>
</gene>
<evidence type="ECO:0000259" key="2">
    <source>
        <dbReference type="PROSITE" id="PS51833"/>
    </source>
</evidence>
<dbReference type="STRING" id="35818.HPU229336_01835"/>